<dbReference type="Pfam" id="PF11188">
    <property type="entry name" value="DUF2975"/>
    <property type="match status" value="1"/>
</dbReference>
<keyword evidence="3" id="KW-1185">Reference proteome</keyword>
<evidence type="ECO:0000313" key="3">
    <source>
        <dbReference type="Proteomes" id="UP000599179"/>
    </source>
</evidence>
<gene>
    <name evidence="2" type="ORF">GCM10010832_17740</name>
</gene>
<feature type="transmembrane region" description="Helical" evidence="1">
    <location>
        <begin position="7"/>
        <end position="29"/>
    </location>
</feature>
<reference evidence="3" key="1">
    <citation type="journal article" date="2019" name="Int. J. Syst. Evol. Microbiol.">
        <title>The Global Catalogue of Microorganisms (GCM) 10K type strain sequencing project: providing services to taxonomists for standard genome sequencing and annotation.</title>
        <authorList>
            <consortium name="The Broad Institute Genomics Platform"/>
            <consortium name="The Broad Institute Genome Sequencing Center for Infectious Disease"/>
            <person name="Wu L."/>
            <person name="Ma J."/>
        </authorList>
    </citation>
    <scope>NUCLEOTIDE SEQUENCE [LARGE SCALE GENOMIC DNA]</scope>
    <source>
        <strain evidence="3">CGMCC 1.12931</strain>
    </source>
</reference>
<dbReference type="InterPro" id="IPR021354">
    <property type="entry name" value="DUF2975"/>
</dbReference>
<keyword evidence="1" id="KW-0472">Membrane</keyword>
<feature type="transmembrane region" description="Helical" evidence="1">
    <location>
        <begin position="89"/>
        <end position="110"/>
    </location>
</feature>
<keyword evidence="1" id="KW-1133">Transmembrane helix</keyword>
<dbReference type="EMBL" id="BMGM01000007">
    <property type="protein sequence ID" value="GGE37934.1"/>
    <property type="molecule type" value="Genomic_DNA"/>
</dbReference>
<name>A0ABQ1SGY9_9FLAO</name>
<accession>A0ABQ1SGY9</accession>
<sequence>MKLALSVAWFAIQFLRLIFSVIIVVLGFLLIFNKQFWVASERYPLDEKLVWVALFVFSILALLSSNKLVRAIKNFKEKNIFNPKNVKAFKLAAGVTSVYLVGKYSLMLYIHSSEQGKLAWHEWWNDSTTQLSEVISFGMLACFFWVIAKLIEEGIAYKNENDLTI</sequence>
<organism evidence="2 3">
    <name type="scientific">Psychroflexus planctonicus</name>
    <dbReference type="NCBI Taxonomy" id="1526575"/>
    <lineage>
        <taxon>Bacteria</taxon>
        <taxon>Pseudomonadati</taxon>
        <taxon>Bacteroidota</taxon>
        <taxon>Flavobacteriia</taxon>
        <taxon>Flavobacteriales</taxon>
        <taxon>Flavobacteriaceae</taxon>
        <taxon>Psychroflexus</taxon>
    </lineage>
</organism>
<evidence type="ECO:0008006" key="4">
    <source>
        <dbReference type="Google" id="ProtNLM"/>
    </source>
</evidence>
<dbReference type="RefSeq" id="WP_188458755.1">
    <property type="nucleotide sequence ID" value="NZ_BMGM01000007.1"/>
</dbReference>
<evidence type="ECO:0000313" key="2">
    <source>
        <dbReference type="EMBL" id="GGE37934.1"/>
    </source>
</evidence>
<keyword evidence="1" id="KW-0812">Transmembrane</keyword>
<proteinExistence type="predicted"/>
<comment type="caution">
    <text evidence="2">The sequence shown here is derived from an EMBL/GenBank/DDBJ whole genome shotgun (WGS) entry which is preliminary data.</text>
</comment>
<feature type="transmembrane region" description="Helical" evidence="1">
    <location>
        <begin position="130"/>
        <end position="148"/>
    </location>
</feature>
<protein>
    <recommendedName>
        <fullName evidence="4">DUF2975 domain-containing protein</fullName>
    </recommendedName>
</protein>
<evidence type="ECO:0000256" key="1">
    <source>
        <dbReference type="SAM" id="Phobius"/>
    </source>
</evidence>
<dbReference type="Proteomes" id="UP000599179">
    <property type="component" value="Unassembled WGS sequence"/>
</dbReference>
<feature type="transmembrane region" description="Helical" evidence="1">
    <location>
        <begin position="49"/>
        <end position="69"/>
    </location>
</feature>